<accession>A0ABU5IZ73</accession>
<dbReference type="Pfam" id="PF00308">
    <property type="entry name" value="Bac_DnaA"/>
    <property type="match status" value="1"/>
</dbReference>
<dbReference type="InterPro" id="IPR013317">
    <property type="entry name" value="DnaA_dom"/>
</dbReference>
<name>A0ABU5IZ73_9BACI</name>
<sequence>MEKINETLKKLASSSNFQLRYEKMREDTLKHPDVRSFLLDHKNEVTKEMVDKSLTKLYEYSNQSKECQGCPSLEGCVNIMKGYHPELVITRGAIDIHYDRCPRKVIHDERKKNELLIKSLYVPKDILKASFADIDLHGDMAGRIDAVDRATQFVENYDSENPPKGLFLYGKFGVGKSYLLGAIANELAKKKVSSMIVYFPELLRELKNSIGDSTLNEKIEMIKREPVLMIDDIGAETMTSWTRDEVLGPLLQFRMLENLPTFFSSNFDYDGLEHHLTYSQRGEEEKMKARRILERIRYLSTPVLVDGPNRRR</sequence>
<dbReference type="InterPro" id="IPR027417">
    <property type="entry name" value="P-loop_NTPase"/>
</dbReference>
<reference evidence="2 3" key="1">
    <citation type="submission" date="2023-11" db="EMBL/GenBank/DDBJ databases">
        <title>Bacillus jintuensis, isolated from a mudflat on the Beibu Gulf coast.</title>
        <authorList>
            <person name="Li M."/>
        </authorList>
    </citation>
    <scope>NUCLEOTIDE SEQUENCE [LARGE SCALE GENOMIC DNA]</scope>
    <source>
        <strain evidence="2 3">31A1R</strain>
    </source>
</reference>
<protein>
    <submittedName>
        <fullName evidence="2">Primosomal protein DnaI</fullName>
    </submittedName>
</protein>
<gene>
    <name evidence="2" type="primary">dnaI</name>
    <name evidence="2" type="ORF">SM124_11980</name>
</gene>
<dbReference type="Proteomes" id="UP001290455">
    <property type="component" value="Unassembled WGS sequence"/>
</dbReference>
<evidence type="ECO:0000313" key="2">
    <source>
        <dbReference type="EMBL" id="MDZ5472468.1"/>
    </source>
</evidence>
<dbReference type="InterPro" id="IPR009928">
    <property type="entry name" value="DnaI_N"/>
</dbReference>
<evidence type="ECO:0000313" key="3">
    <source>
        <dbReference type="Proteomes" id="UP001290455"/>
    </source>
</evidence>
<dbReference type="RefSeq" id="WP_322446772.1">
    <property type="nucleotide sequence ID" value="NZ_JAXOFX010000007.1"/>
</dbReference>
<organism evidence="2 3">
    <name type="scientific">Robertmurraya mangrovi</name>
    <dbReference type="NCBI Taxonomy" id="3098077"/>
    <lineage>
        <taxon>Bacteria</taxon>
        <taxon>Bacillati</taxon>
        <taxon>Bacillota</taxon>
        <taxon>Bacilli</taxon>
        <taxon>Bacillales</taxon>
        <taxon>Bacillaceae</taxon>
        <taxon>Robertmurraya</taxon>
    </lineage>
</organism>
<keyword evidence="3" id="KW-1185">Reference proteome</keyword>
<proteinExistence type="predicted"/>
<dbReference type="SUPFAM" id="SSF52540">
    <property type="entry name" value="P-loop containing nucleoside triphosphate hydrolases"/>
    <property type="match status" value="1"/>
</dbReference>
<dbReference type="EMBL" id="JAXOFX010000007">
    <property type="protein sequence ID" value="MDZ5472468.1"/>
    <property type="molecule type" value="Genomic_DNA"/>
</dbReference>
<dbReference type="CDD" id="cd00009">
    <property type="entry name" value="AAA"/>
    <property type="match status" value="1"/>
</dbReference>
<dbReference type="NCBIfam" id="NF006505">
    <property type="entry name" value="PRK08939.1"/>
    <property type="match status" value="1"/>
</dbReference>
<dbReference type="SMART" id="SM00382">
    <property type="entry name" value="AAA"/>
    <property type="match status" value="1"/>
</dbReference>
<dbReference type="Gene3D" id="3.40.50.300">
    <property type="entry name" value="P-loop containing nucleotide triphosphate hydrolases"/>
    <property type="match status" value="1"/>
</dbReference>
<dbReference type="InterPro" id="IPR003593">
    <property type="entry name" value="AAA+_ATPase"/>
</dbReference>
<dbReference type="PANTHER" id="PTHR30050">
    <property type="entry name" value="CHROMOSOMAL REPLICATION INITIATOR PROTEIN DNAA"/>
    <property type="match status" value="1"/>
</dbReference>
<comment type="caution">
    <text evidence="2">The sequence shown here is derived from an EMBL/GenBank/DDBJ whole genome shotgun (WGS) entry which is preliminary data.</text>
</comment>
<evidence type="ECO:0000259" key="1">
    <source>
        <dbReference type="SMART" id="SM00382"/>
    </source>
</evidence>
<feature type="domain" description="AAA+ ATPase" evidence="1">
    <location>
        <begin position="162"/>
        <end position="303"/>
    </location>
</feature>
<dbReference type="PANTHER" id="PTHR30050:SF8">
    <property type="entry name" value="PRIMOSOMAL PROTEIN DNAI"/>
    <property type="match status" value="1"/>
</dbReference>
<dbReference type="Pfam" id="PF07319">
    <property type="entry name" value="DnaI_N"/>
    <property type="match status" value="1"/>
</dbReference>